<dbReference type="GO" id="GO:0005524">
    <property type="term" value="F:ATP binding"/>
    <property type="evidence" value="ECO:0007669"/>
    <property type="project" value="UniProtKB-KW"/>
</dbReference>
<evidence type="ECO:0000259" key="6">
    <source>
        <dbReference type="PROSITE" id="PS50893"/>
    </source>
</evidence>
<dbReference type="PANTHER" id="PTHR45772:SF7">
    <property type="entry name" value="AMINO ACID ABC TRANSPORTER ATP-BINDING PROTEIN"/>
    <property type="match status" value="1"/>
</dbReference>
<dbReference type="SMART" id="SM00382">
    <property type="entry name" value="AAA"/>
    <property type="match status" value="1"/>
</dbReference>
<dbReference type="GO" id="GO:0015188">
    <property type="term" value="F:L-isoleucine transmembrane transporter activity"/>
    <property type="evidence" value="ECO:0007669"/>
    <property type="project" value="TreeGrafter"/>
</dbReference>
<dbReference type="InterPro" id="IPR027417">
    <property type="entry name" value="P-loop_NTPase"/>
</dbReference>
<dbReference type="Pfam" id="PF12399">
    <property type="entry name" value="BCA_ABC_TP_C"/>
    <property type="match status" value="1"/>
</dbReference>
<keyword evidence="2" id="KW-0813">Transport</keyword>
<evidence type="ECO:0000256" key="3">
    <source>
        <dbReference type="ARBA" id="ARBA00022741"/>
    </source>
</evidence>
<dbReference type="Pfam" id="PF00005">
    <property type="entry name" value="ABC_tran"/>
    <property type="match status" value="1"/>
</dbReference>
<dbReference type="EMBL" id="JADZLT010000051">
    <property type="protein sequence ID" value="MBH0238788.1"/>
    <property type="molecule type" value="Genomic_DNA"/>
</dbReference>
<dbReference type="PROSITE" id="PS50893">
    <property type="entry name" value="ABC_TRANSPORTER_2"/>
    <property type="match status" value="1"/>
</dbReference>
<dbReference type="GO" id="GO:0005886">
    <property type="term" value="C:plasma membrane"/>
    <property type="evidence" value="ECO:0007669"/>
    <property type="project" value="TreeGrafter"/>
</dbReference>
<protein>
    <submittedName>
        <fullName evidence="7">ABC transporter ATP-binding protein</fullName>
    </submittedName>
</protein>
<accession>A0A931I3U2</accession>
<dbReference type="InterPro" id="IPR051120">
    <property type="entry name" value="ABC_AA/LPS_Transport"/>
</dbReference>
<dbReference type="GO" id="GO:0005304">
    <property type="term" value="F:L-valine transmembrane transporter activity"/>
    <property type="evidence" value="ECO:0007669"/>
    <property type="project" value="TreeGrafter"/>
</dbReference>
<evidence type="ECO:0000256" key="2">
    <source>
        <dbReference type="ARBA" id="ARBA00022448"/>
    </source>
</evidence>
<dbReference type="InterPro" id="IPR017871">
    <property type="entry name" value="ABC_transporter-like_CS"/>
</dbReference>
<dbReference type="CDD" id="cd03219">
    <property type="entry name" value="ABC_Mj1267_LivG_branched"/>
    <property type="match status" value="1"/>
</dbReference>
<dbReference type="InterPro" id="IPR003593">
    <property type="entry name" value="AAA+_ATPase"/>
</dbReference>
<feature type="domain" description="ABC transporter" evidence="6">
    <location>
        <begin position="17"/>
        <end position="265"/>
    </location>
</feature>
<dbReference type="RefSeq" id="WP_197311871.1">
    <property type="nucleotide sequence ID" value="NZ_JADZLT010000051.1"/>
</dbReference>
<evidence type="ECO:0000256" key="5">
    <source>
        <dbReference type="SAM" id="MobiDB-lite"/>
    </source>
</evidence>
<dbReference type="Gene3D" id="3.40.50.300">
    <property type="entry name" value="P-loop containing nucleotide triphosphate hydrolases"/>
    <property type="match status" value="1"/>
</dbReference>
<sequence>MPETSLPPPSSAAAPLLEVRGLSKRFGGVAAIRDVDLTVAPGSVHAVIGPNGAGKTSVFNCISSFVQPTSGTIRLDGERIDGLPAHVVARHGVARTYQNVRLFPGMTGLENVLVGAHRTLSVPGWQAVFATPRFRREEAAAREKAMAILEFAGVAHHAGTLARHLAYGDQRRLEIARAVVAGPKLLLLDEPAAGMNPAEGAGLVELIRRIRAELGITVVLIEHHMRVVMAIADRITVIDRGAVLAEGTPAEIQADDSVIAAYLGTRRDTPAEAAAEDASDAGAGAKTGMKAVRA</sequence>
<comment type="caution">
    <text evidence="7">The sequence shown here is derived from an EMBL/GenBank/DDBJ whole genome shotgun (WGS) entry which is preliminary data.</text>
</comment>
<evidence type="ECO:0000256" key="4">
    <source>
        <dbReference type="ARBA" id="ARBA00022840"/>
    </source>
</evidence>
<dbReference type="GO" id="GO:0042941">
    <property type="term" value="P:D-alanine transmembrane transport"/>
    <property type="evidence" value="ECO:0007669"/>
    <property type="project" value="TreeGrafter"/>
</dbReference>
<dbReference type="GO" id="GO:0015192">
    <property type="term" value="F:L-phenylalanine transmembrane transporter activity"/>
    <property type="evidence" value="ECO:0007669"/>
    <property type="project" value="TreeGrafter"/>
</dbReference>
<evidence type="ECO:0000256" key="1">
    <source>
        <dbReference type="ARBA" id="ARBA00005417"/>
    </source>
</evidence>
<dbReference type="PROSITE" id="PS00211">
    <property type="entry name" value="ABC_TRANSPORTER_1"/>
    <property type="match status" value="1"/>
</dbReference>
<dbReference type="GO" id="GO:0016887">
    <property type="term" value="F:ATP hydrolysis activity"/>
    <property type="evidence" value="ECO:0007669"/>
    <property type="project" value="InterPro"/>
</dbReference>
<comment type="similarity">
    <text evidence="1">Belongs to the ABC transporter superfamily.</text>
</comment>
<keyword evidence="3" id="KW-0547">Nucleotide-binding</keyword>
<dbReference type="Proteomes" id="UP000631694">
    <property type="component" value="Unassembled WGS sequence"/>
</dbReference>
<dbReference type="GO" id="GO:0015808">
    <property type="term" value="P:L-alanine transport"/>
    <property type="evidence" value="ECO:0007669"/>
    <property type="project" value="TreeGrafter"/>
</dbReference>
<gene>
    <name evidence="7" type="ORF">I5731_13210</name>
</gene>
<keyword evidence="8" id="KW-1185">Reference proteome</keyword>
<organism evidence="7 8">
    <name type="scientific">Methylobrevis albus</name>
    <dbReference type="NCBI Taxonomy" id="2793297"/>
    <lineage>
        <taxon>Bacteria</taxon>
        <taxon>Pseudomonadati</taxon>
        <taxon>Pseudomonadota</taxon>
        <taxon>Alphaproteobacteria</taxon>
        <taxon>Hyphomicrobiales</taxon>
        <taxon>Pleomorphomonadaceae</taxon>
        <taxon>Methylobrevis</taxon>
    </lineage>
</organism>
<dbReference type="InterPro" id="IPR032823">
    <property type="entry name" value="BCA_ABC_TP_C"/>
</dbReference>
<dbReference type="AlphaFoldDB" id="A0A931I3U2"/>
<evidence type="ECO:0000313" key="7">
    <source>
        <dbReference type="EMBL" id="MBH0238788.1"/>
    </source>
</evidence>
<feature type="region of interest" description="Disordered" evidence="5">
    <location>
        <begin position="271"/>
        <end position="294"/>
    </location>
</feature>
<dbReference type="GO" id="GO:1903806">
    <property type="term" value="P:L-isoleucine import across plasma membrane"/>
    <property type="evidence" value="ECO:0007669"/>
    <property type="project" value="TreeGrafter"/>
</dbReference>
<proteinExistence type="inferred from homology"/>
<dbReference type="InterPro" id="IPR003439">
    <property type="entry name" value="ABC_transporter-like_ATP-bd"/>
</dbReference>
<evidence type="ECO:0000313" key="8">
    <source>
        <dbReference type="Proteomes" id="UP000631694"/>
    </source>
</evidence>
<dbReference type="GO" id="GO:1903805">
    <property type="term" value="P:L-valine import across plasma membrane"/>
    <property type="evidence" value="ECO:0007669"/>
    <property type="project" value="TreeGrafter"/>
</dbReference>
<reference evidence="7" key="1">
    <citation type="submission" date="2020-12" db="EMBL/GenBank/DDBJ databases">
        <title>Methylobrevis albus sp. nov., isolated from fresh water lack sediment.</title>
        <authorList>
            <person name="Zou Q."/>
        </authorList>
    </citation>
    <scope>NUCLEOTIDE SEQUENCE</scope>
    <source>
        <strain evidence="7">L22</strain>
    </source>
</reference>
<dbReference type="PANTHER" id="PTHR45772">
    <property type="entry name" value="CONSERVED COMPONENT OF ABC TRANSPORTER FOR NATURAL AMINO ACIDS-RELATED"/>
    <property type="match status" value="1"/>
</dbReference>
<dbReference type="FunFam" id="3.40.50.300:FF:000421">
    <property type="entry name" value="Branched-chain amino acid ABC transporter ATP-binding protein"/>
    <property type="match status" value="1"/>
</dbReference>
<keyword evidence="4 7" id="KW-0067">ATP-binding</keyword>
<name>A0A931I3U2_9HYPH</name>
<dbReference type="SUPFAM" id="SSF52540">
    <property type="entry name" value="P-loop containing nucleoside triphosphate hydrolases"/>
    <property type="match status" value="1"/>
</dbReference>